<name>W7XZD3_9BACT</name>
<dbReference type="STRING" id="869213.GCA_000517085_01338"/>
<comment type="caution">
    <text evidence="2">The sequence shown here is derived from an EMBL/GenBank/DDBJ whole genome shotgun (WGS) entry which is preliminary data.</text>
</comment>
<dbReference type="EMBL" id="BAMD01000036">
    <property type="protein sequence ID" value="GAF04040.1"/>
    <property type="molecule type" value="Genomic_DNA"/>
</dbReference>
<gene>
    <name evidence="2" type="ORF">JCM21142_72733</name>
</gene>
<keyword evidence="3" id="KW-1185">Reference proteome</keyword>
<feature type="transmembrane region" description="Helical" evidence="1">
    <location>
        <begin position="49"/>
        <end position="70"/>
    </location>
</feature>
<proteinExistence type="predicted"/>
<accession>W7XZD3</accession>
<organism evidence="2 3">
    <name type="scientific">Saccharicrinis fermentans DSM 9555 = JCM 21142</name>
    <dbReference type="NCBI Taxonomy" id="869213"/>
    <lineage>
        <taxon>Bacteria</taxon>
        <taxon>Pseudomonadati</taxon>
        <taxon>Bacteroidota</taxon>
        <taxon>Bacteroidia</taxon>
        <taxon>Marinilabiliales</taxon>
        <taxon>Marinilabiliaceae</taxon>
        <taxon>Saccharicrinis</taxon>
    </lineage>
</organism>
<feature type="transmembrane region" description="Helical" evidence="1">
    <location>
        <begin position="124"/>
        <end position="154"/>
    </location>
</feature>
<keyword evidence="1" id="KW-1133">Transmembrane helix</keyword>
<dbReference type="AlphaFoldDB" id="W7XZD3"/>
<keyword evidence="1" id="KW-0812">Transmembrane</keyword>
<reference evidence="2 3" key="1">
    <citation type="journal article" date="2014" name="Genome Announc.">
        <title>Draft Genome Sequence of Cytophaga fermentans JCM 21142T, a Facultative Anaerobe Isolated from Marine Mud.</title>
        <authorList>
            <person name="Starns D."/>
            <person name="Oshima K."/>
            <person name="Suda W."/>
            <person name="Iino T."/>
            <person name="Yuki M."/>
            <person name="Inoue J."/>
            <person name="Kitamura K."/>
            <person name="Iida T."/>
            <person name="Darby A."/>
            <person name="Hattori M."/>
            <person name="Ohkuma M."/>
        </authorList>
    </citation>
    <scope>NUCLEOTIDE SEQUENCE [LARGE SCALE GENOMIC DNA]</scope>
    <source>
        <strain evidence="2 3">JCM 21142</strain>
    </source>
</reference>
<evidence type="ECO:0000313" key="2">
    <source>
        <dbReference type="EMBL" id="GAF04040.1"/>
    </source>
</evidence>
<dbReference type="Pfam" id="PF19588">
    <property type="entry name" value="SxtJ"/>
    <property type="match status" value="1"/>
</dbReference>
<dbReference type="eggNOG" id="ENOG503309M">
    <property type="taxonomic scope" value="Bacteria"/>
</dbReference>
<sequence>MLYKLGHGCIDSGKLYNCKINGIFKGSLSFSERTKKMVASTVNYDIHGIGHIDIFIKWICFSSIYIYFILMSREKAQEATLALVLLILIVVIKYEQSWLLFVAVVLIIVSFVSKKTSFVIAKGWFGIAHFIGIVMSHVVLFVIYYFVLFPLAVLQRLTGRNQLRKKDYVHSYFHWRNHLYDEEDVKKPW</sequence>
<protein>
    <submittedName>
        <fullName evidence="2">Uncharacterized protein</fullName>
    </submittedName>
</protein>
<dbReference type="InterPro" id="IPR045781">
    <property type="entry name" value="SxtJ"/>
</dbReference>
<evidence type="ECO:0000313" key="3">
    <source>
        <dbReference type="Proteomes" id="UP000019402"/>
    </source>
</evidence>
<dbReference type="Proteomes" id="UP000019402">
    <property type="component" value="Unassembled WGS sequence"/>
</dbReference>
<feature type="transmembrane region" description="Helical" evidence="1">
    <location>
        <begin position="82"/>
        <end position="112"/>
    </location>
</feature>
<keyword evidence="1" id="KW-0472">Membrane</keyword>
<evidence type="ECO:0000256" key="1">
    <source>
        <dbReference type="SAM" id="Phobius"/>
    </source>
</evidence>